<dbReference type="GO" id="GO:0005524">
    <property type="term" value="F:ATP binding"/>
    <property type="evidence" value="ECO:0007669"/>
    <property type="project" value="InterPro"/>
</dbReference>
<organism evidence="2 3">
    <name type="scientific">Rhizophagus irregularis</name>
    <dbReference type="NCBI Taxonomy" id="588596"/>
    <lineage>
        <taxon>Eukaryota</taxon>
        <taxon>Fungi</taxon>
        <taxon>Fungi incertae sedis</taxon>
        <taxon>Mucoromycota</taxon>
        <taxon>Glomeromycotina</taxon>
        <taxon>Glomeromycetes</taxon>
        <taxon>Glomerales</taxon>
        <taxon>Glomeraceae</taxon>
        <taxon>Rhizophagus</taxon>
    </lineage>
</organism>
<dbReference type="Gene3D" id="1.10.510.10">
    <property type="entry name" value="Transferase(Phosphotransferase) domain 1"/>
    <property type="match status" value="1"/>
</dbReference>
<evidence type="ECO:0000313" key="2">
    <source>
        <dbReference type="EMBL" id="PKK64328.1"/>
    </source>
</evidence>
<dbReference type="PANTHER" id="PTHR37171">
    <property type="entry name" value="SERINE/THREONINE-PROTEIN KINASE YRZF-RELATED"/>
    <property type="match status" value="1"/>
</dbReference>
<protein>
    <recommendedName>
        <fullName evidence="1">Protein kinase domain-containing protein</fullName>
    </recommendedName>
</protein>
<dbReference type="VEuPathDB" id="FungiDB:RhiirA1_477125"/>
<dbReference type="InterPro" id="IPR011009">
    <property type="entry name" value="Kinase-like_dom_sf"/>
</dbReference>
<dbReference type="InterPro" id="IPR008266">
    <property type="entry name" value="Tyr_kinase_AS"/>
</dbReference>
<dbReference type="Pfam" id="PF00069">
    <property type="entry name" value="Pkinase"/>
    <property type="match status" value="1"/>
</dbReference>
<dbReference type="InterPro" id="IPR000719">
    <property type="entry name" value="Prot_kinase_dom"/>
</dbReference>
<evidence type="ECO:0000313" key="3">
    <source>
        <dbReference type="Proteomes" id="UP000233469"/>
    </source>
</evidence>
<dbReference type="EMBL" id="LLXL01001465">
    <property type="protein sequence ID" value="PKK64328.1"/>
    <property type="molecule type" value="Genomic_DNA"/>
</dbReference>
<evidence type="ECO:0000259" key="1">
    <source>
        <dbReference type="PROSITE" id="PS50011"/>
    </source>
</evidence>
<dbReference type="PANTHER" id="PTHR37171:SF1">
    <property type="entry name" value="SERINE_THREONINE-PROTEIN KINASE YRZF-RELATED"/>
    <property type="match status" value="1"/>
</dbReference>
<dbReference type="InterPro" id="IPR052396">
    <property type="entry name" value="Meiotic_Drive_Suppr_Kinase"/>
</dbReference>
<reference evidence="2 3" key="2">
    <citation type="submission" date="2017-10" db="EMBL/GenBank/DDBJ databases">
        <title>Extensive intraspecific genome diversity in a model arbuscular mycorrhizal fungus.</title>
        <authorList>
            <person name="Chen E.C.H."/>
            <person name="Morin E."/>
            <person name="Baudet D."/>
            <person name="Noel J."/>
            <person name="Ndikumana S."/>
            <person name="Charron P."/>
            <person name="St-Onge C."/>
            <person name="Giorgi J."/>
            <person name="Grigoriev I.V."/>
            <person name="Roux C."/>
            <person name="Martin F.M."/>
            <person name="Corradi N."/>
        </authorList>
    </citation>
    <scope>NUCLEOTIDE SEQUENCE [LARGE SCALE GENOMIC DNA]</scope>
    <source>
        <strain evidence="2 3">C2</strain>
    </source>
</reference>
<gene>
    <name evidence="2" type="ORF">RhiirC2_787665</name>
</gene>
<dbReference type="AlphaFoldDB" id="A0A2N1MRU3"/>
<dbReference type="Proteomes" id="UP000233469">
    <property type="component" value="Unassembled WGS sequence"/>
</dbReference>
<dbReference type="PROSITE" id="PS00109">
    <property type="entry name" value="PROTEIN_KINASE_TYR"/>
    <property type="match status" value="1"/>
</dbReference>
<dbReference type="VEuPathDB" id="FungiDB:FUN_004385"/>
<dbReference type="SUPFAM" id="SSF56112">
    <property type="entry name" value="Protein kinase-like (PK-like)"/>
    <property type="match status" value="1"/>
</dbReference>
<reference evidence="2 3" key="1">
    <citation type="submission" date="2016-04" db="EMBL/GenBank/DDBJ databases">
        <title>Genome analyses suggest a sexual origin of heterokaryosis in a supposedly ancient asexual fungus.</title>
        <authorList>
            <person name="Ropars J."/>
            <person name="Sedzielewska K."/>
            <person name="Noel J."/>
            <person name="Charron P."/>
            <person name="Farinelli L."/>
            <person name="Marton T."/>
            <person name="Kruger M."/>
            <person name="Pelin A."/>
            <person name="Brachmann A."/>
            <person name="Corradi N."/>
        </authorList>
    </citation>
    <scope>NUCLEOTIDE SEQUENCE [LARGE SCALE GENOMIC DNA]</scope>
    <source>
        <strain evidence="2 3">C2</strain>
    </source>
</reference>
<dbReference type="GO" id="GO:0004672">
    <property type="term" value="F:protein kinase activity"/>
    <property type="evidence" value="ECO:0007669"/>
    <property type="project" value="InterPro"/>
</dbReference>
<feature type="domain" description="Protein kinase" evidence="1">
    <location>
        <begin position="1"/>
        <end position="178"/>
    </location>
</feature>
<proteinExistence type="predicted"/>
<comment type="caution">
    <text evidence="2">The sequence shown here is derived from an EMBL/GenBank/DDBJ whole genome shotgun (WGS) entry which is preliminary data.</text>
</comment>
<dbReference type="PROSITE" id="PS50011">
    <property type="entry name" value="PROTEIN_KINASE_DOM"/>
    <property type="match status" value="1"/>
</dbReference>
<dbReference type="VEuPathDB" id="FungiDB:RhiirFUN_005555"/>
<name>A0A2N1MRU3_9GLOM</name>
<sequence length="178" mass="21014">MQNEVRIYQRLSNLQGIYIPNLKCYGYFENGMCYVISTTLVGKPLSFYKYITEGQKVKGMLALNAIHDRGVLHNDIRADNILLDNHNNDVYLIDFGMSSTDYDIMEDWSLFNEEKFKLDFLFSHYRLKEIKLNRRYEKDYLNSHVACLGCKADEDREQFDTTNKRAIKILKIDLKLED</sequence>
<accession>A0A2N1MRU3</accession>